<proteinExistence type="predicted"/>
<dbReference type="eggNOG" id="KOG4568">
    <property type="taxonomic scope" value="Eukaryota"/>
</dbReference>
<dbReference type="Gene3D" id="4.10.60.10">
    <property type="entry name" value="Zinc finger, CCHC-type"/>
    <property type="match status" value="1"/>
</dbReference>
<feature type="region of interest" description="Disordered" evidence="2">
    <location>
        <begin position="114"/>
        <end position="150"/>
    </location>
</feature>
<feature type="coiled-coil region" evidence="1">
    <location>
        <begin position="162"/>
        <end position="210"/>
    </location>
</feature>
<dbReference type="Proteomes" id="UP000006514">
    <property type="component" value="Unassembled WGS sequence"/>
</dbReference>
<feature type="region of interest" description="Disordered" evidence="2">
    <location>
        <begin position="303"/>
        <end position="322"/>
    </location>
</feature>
<dbReference type="OrthoDB" id="2130750at2759"/>
<evidence type="ECO:0000313" key="4">
    <source>
        <dbReference type="Proteomes" id="UP000006514"/>
    </source>
</evidence>
<evidence type="ECO:0000256" key="2">
    <source>
        <dbReference type="SAM" id="MobiDB-lite"/>
    </source>
</evidence>
<sequence>DARADVEGLRAELANLASSNQAGGETMPTRLDEARKAERARVQEELSVLKETLEATKAGKRELEKHAEVVKAERDAAVRERDALKSSAESANLDPATIDELRASLEERGAELERLRKTQNRDRPLTPSSPMDGNFLLPEGALTPRSSSKHDREEIAGLKHIVQDLTKETVSLQSQNRLLEKENKMLLSETEELRDAIKQLETTVEESILREERQLNGELQALDAVTAASADLPTDVAELQQALQELRVKFDTEVDALKKKLAAQEQKSARTIHDLNKELSELESLIYREDDLEREIERLKAKLERGERSGHKSSSSKSAVVPDVAPISTGSAAPASASSEAVCEICEQPGHDIFTCHLLKDDPGPALSQPASARSSGEGDPSALWCDDCESHGHVAADCPHSLDVF</sequence>
<organism evidence="3 4">
    <name type="scientific">Auricularia subglabra (strain TFB-10046 / SS5)</name>
    <name type="common">White-rot fungus</name>
    <name type="synonym">Auricularia delicata (strain TFB10046)</name>
    <dbReference type="NCBI Taxonomy" id="717982"/>
    <lineage>
        <taxon>Eukaryota</taxon>
        <taxon>Fungi</taxon>
        <taxon>Dikarya</taxon>
        <taxon>Basidiomycota</taxon>
        <taxon>Agaricomycotina</taxon>
        <taxon>Agaricomycetes</taxon>
        <taxon>Auriculariales</taxon>
        <taxon>Auriculariaceae</taxon>
        <taxon>Auricularia</taxon>
    </lineage>
</organism>
<keyword evidence="1" id="KW-0175">Coiled coil</keyword>
<name>J0CQ27_AURST</name>
<evidence type="ECO:0000256" key="1">
    <source>
        <dbReference type="SAM" id="Coils"/>
    </source>
</evidence>
<protein>
    <recommendedName>
        <fullName evidence="5">CCHC-type domain-containing protein</fullName>
    </recommendedName>
</protein>
<keyword evidence="4" id="KW-1185">Reference proteome</keyword>
<gene>
    <name evidence="3" type="ORF">AURDEDRAFT_178632</name>
</gene>
<dbReference type="KEGG" id="adl:AURDEDRAFT_178632"/>
<evidence type="ECO:0000313" key="3">
    <source>
        <dbReference type="EMBL" id="EJD32314.1"/>
    </source>
</evidence>
<feature type="non-terminal residue" evidence="3">
    <location>
        <position position="1"/>
    </location>
</feature>
<feature type="compositionally biased region" description="Basic and acidic residues" evidence="2">
    <location>
        <begin position="114"/>
        <end position="124"/>
    </location>
</feature>
<evidence type="ECO:0008006" key="5">
    <source>
        <dbReference type="Google" id="ProtNLM"/>
    </source>
</evidence>
<dbReference type="AlphaFoldDB" id="J0CQ27"/>
<dbReference type="Gene3D" id="1.10.287.1490">
    <property type="match status" value="1"/>
</dbReference>
<accession>J0CQ27</accession>
<reference evidence="4" key="1">
    <citation type="journal article" date="2012" name="Science">
        <title>The Paleozoic origin of enzymatic lignin decomposition reconstructed from 31 fungal genomes.</title>
        <authorList>
            <person name="Floudas D."/>
            <person name="Binder M."/>
            <person name="Riley R."/>
            <person name="Barry K."/>
            <person name="Blanchette R.A."/>
            <person name="Henrissat B."/>
            <person name="Martinez A.T."/>
            <person name="Otillar R."/>
            <person name="Spatafora J.W."/>
            <person name="Yadav J.S."/>
            <person name="Aerts A."/>
            <person name="Benoit I."/>
            <person name="Boyd A."/>
            <person name="Carlson A."/>
            <person name="Copeland A."/>
            <person name="Coutinho P.M."/>
            <person name="de Vries R.P."/>
            <person name="Ferreira P."/>
            <person name="Findley K."/>
            <person name="Foster B."/>
            <person name="Gaskell J."/>
            <person name="Glotzer D."/>
            <person name="Gorecki P."/>
            <person name="Heitman J."/>
            <person name="Hesse C."/>
            <person name="Hori C."/>
            <person name="Igarashi K."/>
            <person name="Jurgens J.A."/>
            <person name="Kallen N."/>
            <person name="Kersten P."/>
            <person name="Kohler A."/>
            <person name="Kuees U."/>
            <person name="Kumar T.K.A."/>
            <person name="Kuo A."/>
            <person name="LaButti K."/>
            <person name="Larrondo L.F."/>
            <person name="Lindquist E."/>
            <person name="Ling A."/>
            <person name="Lombard V."/>
            <person name="Lucas S."/>
            <person name="Lundell T."/>
            <person name="Martin R."/>
            <person name="McLaughlin D.J."/>
            <person name="Morgenstern I."/>
            <person name="Morin E."/>
            <person name="Murat C."/>
            <person name="Nagy L.G."/>
            <person name="Nolan M."/>
            <person name="Ohm R.A."/>
            <person name="Patyshakuliyeva A."/>
            <person name="Rokas A."/>
            <person name="Ruiz-Duenas F.J."/>
            <person name="Sabat G."/>
            <person name="Salamov A."/>
            <person name="Samejima M."/>
            <person name="Schmutz J."/>
            <person name="Slot J.C."/>
            <person name="St John F."/>
            <person name="Stenlid J."/>
            <person name="Sun H."/>
            <person name="Sun S."/>
            <person name="Syed K."/>
            <person name="Tsang A."/>
            <person name="Wiebenga A."/>
            <person name="Young D."/>
            <person name="Pisabarro A."/>
            <person name="Eastwood D.C."/>
            <person name="Martin F."/>
            <person name="Cullen D."/>
            <person name="Grigoriev I.V."/>
            <person name="Hibbett D.S."/>
        </authorList>
    </citation>
    <scope>NUCLEOTIDE SEQUENCE [LARGE SCALE GENOMIC DNA]</scope>
    <source>
        <strain evidence="4">TFB10046</strain>
    </source>
</reference>
<feature type="region of interest" description="Disordered" evidence="2">
    <location>
        <begin position="79"/>
        <end position="98"/>
    </location>
</feature>
<dbReference type="EMBL" id="JH689097">
    <property type="protein sequence ID" value="EJD32314.1"/>
    <property type="molecule type" value="Genomic_DNA"/>
</dbReference>
<dbReference type="OMA" id="HNVETET"/>
<dbReference type="InParanoid" id="J0CQ27"/>